<dbReference type="AlphaFoldDB" id="A0A8S3BQP2"/>
<dbReference type="InterPro" id="IPR011042">
    <property type="entry name" value="6-blade_b-propeller_TolB-like"/>
</dbReference>
<name>A0A8S3BQP2_9BILA</name>
<evidence type="ECO:0000313" key="2">
    <source>
        <dbReference type="EMBL" id="CAF4803733.1"/>
    </source>
</evidence>
<evidence type="ECO:0000256" key="1">
    <source>
        <dbReference type="ARBA" id="ARBA00022737"/>
    </source>
</evidence>
<keyword evidence="1" id="KW-0677">Repeat</keyword>
<dbReference type="Gene3D" id="2.120.10.30">
    <property type="entry name" value="TolB, C-terminal domain"/>
    <property type="match status" value="1"/>
</dbReference>
<reference evidence="2" key="1">
    <citation type="submission" date="2021-02" db="EMBL/GenBank/DDBJ databases">
        <authorList>
            <person name="Nowell W R."/>
        </authorList>
    </citation>
    <scope>NUCLEOTIDE SEQUENCE</scope>
</reference>
<evidence type="ECO:0000313" key="3">
    <source>
        <dbReference type="EMBL" id="CAF4834642.1"/>
    </source>
</evidence>
<protein>
    <recommendedName>
        <fullName evidence="5">NHL repeat containing protein</fullName>
    </recommendedName>
</protein>
<dbReference type="SUPFAM" id="SSF63829">
    <property type="entry name" value="Calcium-dependent phosphotriesterase"/>
    <property type="match status" value="1"/>
</dbReference>
<dbReference type="Proteomes" id="UP000676336">
    <property type="component" value="Unassembled WGS sequence"/>
</dbReference>
<dbReference type="Pfam" id="PF01436">
    <property type="entry name" value="NHL"/>
    <property type="match status" value="1"/>
</dbReference>
<gene>
    <name evidence="2" type="ORF">GIL414_LOCUS47274</name>
    <name evidence="3" type="ORF">SMN809_LOCUS48649</name>
</gene>
<evidence type="ECO:0008006" key="5">
    <source>
        <dbReference type="Google" id="ProtNLM"/>
    </source>
</evidence>
<sequence length="72" mass="7528">MTLRWNSTAITIAGVGTVGVSANQFNYPFGMVLDSSNALYISDLNNSRVQLWASNAWTGTTVAGQANGTSGT</sequence>
<dbReference type="EMBL" id="CAJOBJ010150439">
    <property type="protein sequence ID" value="CAF4803733.1"/>
    <property type="molecule type" value="Genomic_DNA"/>
</dbReference>
<evidence type="ECO:0000313" key="4">
    <source>
        <dbReference type="Proteomes" id="UP000681720"/>
    </source>
</evidence>
<accession>A0A8S3BQP2</accession>
<dbReference type="EMBL" id="CAJOBI010156807">
    <property type="protein sequence ID" value="CAF4834642.1"/>
    <property type="molecule type" value="Genomic_DNA"/>
</dbReference>
<dbReference type="InterPro" id="IPR001258">
    <property type="entry name" value="NHL_repeat"/>
</dbReference>
<feature type="non-terminal residue" evidence="2">
    <location>
        <position position="72"/>
    </location>
</feature>
<proteinExistence type="predicted"/>
<comment type="caution">
    <text evidence="2">The sequence shown here is derived from an EMBL/GenBank/DDBJ whole genome shotgun (WGS) entry which is preliminary data.</text>
</comment>
<dbReference type="Proteomes" id="UP000681720">
    <property type="component" value="Unassembled WGS sequence"/>
</dbReference>
<organism evidence="2 4">
    <name type="scientific">Rotaria magnacalcarata</name>
    <dbReference type="NCBI Taxonomy" id="392030"/>
    <lineage>
        <taxon>Eukaryota</taxon>
        <taxon>Metazoa</taxon>
        <taxon>Spiralia</taxon>
        <taxon>Gnathifera</taxon>
        <taxon>Rotifera</taxon>
        <taxon>Eurotatoria</taxon>
        <taxon>Bdelloidea</taxon>
        <taxon>Philodinida</taxon>
        <taxon>Philodinidae</taxon>
        <taxon>Rotaria</taxon>
    </lineage>
</organism>